<keyword evidence="1" id="KW-0812">Transmembrane</keyword>
<keyword evidence="3" id="KW-1185">Reference proteome</keyword>
<evidence type="ECO:0000256" key="1">
    <source>
        <dbReference type="SAM" id="Phobius"/>
    </source>
</evidence>
<feature type="transmembrane region" description="Helical" evidence="1">
    <location>
        <begin position="43"/>
        <end position="64"/>
    </location>
</feature>
<dbReference type="EMBL" id="VYZN01000072">
    <property type="protein sequence ID" value="KAE9524112.1"/>
    <property type="molecule type" value="Genomic_DNA"/>
</dbReference>
<dbReference type="AlphaFoldDB" id="A0A6G0T0T0"/>
<gene>
    <name evidence="2" type="ORF">AGLY_015477</name>
</gene>
<sequence length="275" mass="31934">MIFHKFKIGPAKGLMFCHSGRIFLLFLFKNLKPMQISYFYEIIKILTLVYNCSMSQTVIAFMFSQYFSINASNSFHPYFQKINQLMYLDVFGLLHSYNIGLNNCFVRLTHLLKLPIIIGNLFLSLLIAFLIAVSKSAMLSTHCNTLLFIIMTSLVCFKLCSSRSNAYHVALFFNISSSIIPGKVREKSGDEVNYMSESLLKYPPFQCTRLSQQCFHLLKQSWNACFLMFFNSFVTFALMSQSHRKLIERLSEQQSKSFRARVYQLQIQCLKIIVH</sequence>
<protein>
    <submittedName>
        <fullName evidence="2">Uncharacterized protein</fullName>
    </submittedName>
</protein>
<keyword evidence="1" id="KW-0472">Membrane</keyword>
<reference evidence="2 3" key="1">
    <citation type="submission" date="2019-08" db="EMBL/GenBank/DDBJ databases">
        <title>The genome of the soybean aphid Biotype 1, its phylome, world population structure and adaptation to the North American continent.</title>
        <authorList>
            <person name="Giordano R."/>
            <person name="Donthu R.K."/>
            <person name="Hernandez A.G."/>
            <person name="Wright C.L."/>
            <person name="Zimin A.V."/>
        </authorList>
    </citation>
    <scope>NUCLEOTIDE SEQUENCE [LARGE SCALE GENOMIC DNA]</scope>
    <source>
        <tissue evidence="2">Whole aphids</tissue>
    </source>
</reference>
<feature type="transmembrane region" description="Helical" evidence="1">
    <location>
        <begin position="139"/>
        <end position="159"/>
    </location>
</feature>
<organism evidence="2 3">
    <name type="scientific">Aphis glycines</name>
    <name type="common">Soybean aphid</name>
    <dbReference type="NCBI Taxonomy" id="307491"/>
    <lineage>
        <taxon>Eukaryota</taxon>
        <taxon>Metazoa</taxon>
        <taxon>Ecdysozoa</taxon>
        <taxon>Arthropoda</taxon>
        <taxon>Hexapoda</taxon>
        <taxon>Insecta</taxon>
        <taxon>Pterygota</taxon>
        <taxon>Neoptera</taxon>
        <taxon>Paraneoptera</taxon>
        <taxon>Hemiptera</taxon>
        <taxon>Sternorrhyncha</taxon>
        <taxon>Aphidomorpha</taxon>
        <taxon>Aphidoidea</taxon>
        <taxon>Aphididae</taxon>
        <taxon>Aphidini</taxon>
        <taxon>Aphis</taxon>
        <taxon>Aphis</taxon>
    </lineage>
</organism>
<name>A0A6G0T0T0_APHGL</name>
<feature type="transmembrane region" description="Helical" evidence="1">
    <location>
        <begin position="84"/>
        <end position="102"/>
    </location>
</feature>
<evidence type="ECO:0000313" key="3">
    <source>
        <dbReference type="Proteomes" id="UP000475862"/>
    </source>
</evidence>
<comment type="caution">
    <text evidence="2">The sequence shown here is derived from an EMBL/GenBank/DDBJ whole genome shotgun (WGS) entry which is preliminary data.</text>
</comment>
<feature type="transmembrane region" description="Helical" evidence="1">
    <location>
        <begin position="114"/>
        <end position="133"/>
    </location>
</feature>
<evidence type="ECO:0000313" key="2">
    <source>
        <dbReference type="EMBL" id="KAE9524112.1"/>
    </source>
</evidence>
<dbReference type="Proteomes" id="UP000475862">
    <property type="component" value="Unassembled WGS sequence"/>
</dbReference>
<proteinExistence type="predicted"/>
<keyword evidence="1" id="KW-1133">Transmembrane helix</keyword>
<accession>A0A6G0T0T0</accession>